<evidence type="ECO:0000313" key="2">
    <source>
        <dbReference type="EMBL" id="QNT68697.1"/>
    </source>
</evidence>
<protein>
    <recommendedName>
        <fullName evidence="4">DUF4402 domain-containing protein</fullName>
    </recommendedName>
</protein>
<gene>
    <name evidence="2" type="ORF">HQ394_04105</name>
</gene>
<keyword evidence="1" id="KW-0732">Signal</keyword>
<dbReference type="KEGG" id="dvn:HQ394_04105"/>
<proteinExistence type="predicted"/>
<evidence type="ECO:0000313" key="3">
    <source>
        <dbReference type="Proteomes" id="UP000516369"/>
    </source>
</evidence>
<dbReference type="AlphaFoldDB" id="A0A7H1MZ11"/>
<dbReference type="EMBL" id="CP053923">
    <property type="protein sequence ID" value="QNT68697.1"/>
    <property type="molecule type" value="Genomic_DNA"/>
</dbReference>
<evidence type="ECO:0000256" key="1">
    <source>
        <dbReference type="SAM" id="SignalP"/>
    </source>
</evidence>
<feature type="signal peptide" evidence="1">
    <location>
        <begin position="1"/>
        <end position="26"/>
    </location>
</feature>
<organism evidence="2 3">
    <name type="scientific">Defluviicoccus vanus</name>
    <dbReference type="NCBI Taxonomy" id="111831"/>
    <lineage>
        <taxon>Bacteria</taxon>
        <taxon>Pseudomonadati</taxon>
        <taxon>Pseudomonadota</taxon>
        <taxon>Alphaproteobacteria</taxon>
        <taxon>Rhodospirillales</taxon>
        <taxon>Rhodospirillaceae</taxon>
        <taxon>Defluviicoccus</taxon>
    </lineage>
</organism>
<sequence length="221" mass="22259">MFDGSFAGLGIVALSLTLGVSAAAGAATPTMFLESAAISGAATTIRVNRVPVRTQAGTIIYKDISLPFIVDGKGNVTLDQVGLSIVASPTLITSAFKPGTYNGISDSNYVVGSPGSAGGGRVSGSILGTSSYYGFSANWVSGPIAGHPYQAALIKAGITSATQAYGVVGYVYSTSFLPGWHAGDIVGAVQTSNTLLLTNYGTDNIPDTALTFTLCPTSAAC</sequence>
<name>A0A7H1MZ11_9PROT</name>
<evidence type="ECO:0008006" key="4">
    <source>
        <dbReference type="Google" id="ProtNLM"/>
    </source>
</evidence>
<reference evidence="2 3" key="1">
    <citation type="submission" date="2020-05" db="EMBL/GenBank/DDBJ databases">
        <title>Complete closed genome sequence of Defluviicoccus vanus.</title>
        <authorList>
            <person name="Bessarab I."/>
            <person name="Arumugam K."/>
            <person name="Maszenan A.M."/>
            <person name="Seviour R.J."/>
            <person name="Williams R.B."/>
        </authorList>
    </citation>
    <scope>NUCLEOTIDE SEQUENCE [LARGE SCALE GENOMIC DNA]</scope>
    <source>
        <strain evidence="2 3">Ben 114</strain>
    </source>
</reference>
<feature type="chain" id="PRO_5028980061" description="DUF4402 domain-containing protein" evidence="1">
    <location>
        <begin position="27"/>
        <end position="221"/>
    </location>
</feature>
<dbReference type="RefSeq" id="WP_190262133.1">
    <property type="nucleotide sequence ID" value="NZ_CP053923.1"/>
</dbReference>
<dbReference type="Proteomes" id="UP000516369">
    <property type="component" value="Chromosome"/>
</dbReference>
<keyword evidence="3" id="KW-1185">Reference proteome</keyword>
<accession>A0A7H1MZ11</accession>